<proteinExistence type="predicted"/>
<evidence type="ECO:0000256" key="2">
    <source>
        <dbReference type="SAM" id="Phobius"/>
    </source>
</evidence>
<keyword evidence="2" id="KW-0472">Membrane</keyword>
<feature type="transmembrane region" description="Helical" evidence="2">
    <location>
        <begin position="71"/>
        <end position="95"/>
    </location>
</feature>
<accession>A0A8S1EFP8</accession>
<gene>
    <name evidence="3" type="ORF">CBOVIS_LOCUS2080</name>
</gene>
<reference evidence="3 4" key="1">
    <citation type="submission" date="2020-04" db="EMBL/GenBank/DDBJ databases">
        <authorList>
            <person name="Laetsch R D."/>
            <person name="Stevens L."/>
            <person name="Kumar S."/>
            <person name="Blaxter L. M."/>
        </authorList>
    </citation>
    <scope>NUCLEOTIDE SEQUENCE [LARGE SCALE GENOMIC DNA]</scope>
</reference>
<dbReference type="Proteomes" id="UP000494206">
    <property type="component" value="Unassembled WGS sequence"/>
</dbReference>
<keyword evidence="2" id="KW-0812">Transmembrane</keyword>
<dbReference type="OrthoDB" id="5830871at2759"/>
<evidence type="ECO:0000256" key="1">
    <source>
        <dbReference type="SAM" id="MobiDB-lite"/>
    </source>
</evidence>
<organism evidence="3 4">
    <name type="scientific">Caenorhabditis bovis</name>
    <dbReference type="NCBI Taxonomy" id="2654633"/>
    <lineage>
        <taxon>Eukaryota</taxon>
        <taxon>Metazoa</taxon>
        <taxon>Ecdysozoa</taxon>
        <taxon>Nematoda</taxon>
        <taxon>Chromadorea</taxon>
        <taxon>Rhabditida</taxon>
        <taxon>Rhabditina</taxon>
        <taxon>Rhabditomorpha</taxon>
        <taxon>Rhabditoidea</taxon>
        <taxon>Rhabditidae</taxon>
        <taxon>Peloderinae</taxon>
        <taxon>Caenorhabditis</taxon>
    </lineage>
</organism>
<feature type="region of interest" description="Disordered" evidence="1">
    <location>
        <begin position="215"/>
        <end position="301"/>
    </location>
</feature>
<feature type="compositionally biased region" description="Pro residues" evidence="1">
    <location>
        <begin position="221"/>
        <end position="232"/>
    </location>
</feature>
<name>A0A8S1EFP8_9PELO</name>
<dbReference type="EMBL" id="CADEPM010000001">
    <property type="protein sequence ID" value="CAB3398845.1"/>
    <property type="molecule type" value="Genomic_DNA"/>
</dbReference>
<keyword evidence="4" id="KW-1185">Reference proteome</keyword>
<dbReference type="AlphaFoldDB" id="A0A8S1EFP8"/>
<comment type="caution">
    <text evidence="3">The sequence shown here is derived from an EMBL/GenBank/DDBJ whole genome shotgun (WGS) entry which is preliminary data.</text>
</comment>
<feature type="compositionally biased region" description="Polar residues" evidence="1">
    <location>
        <begin position="280"/>
        <end position="301"/>
    </location>
</feature>
<protein>
    <submittedName>
        <fullName evidence="3">Uncharacterized protein</fullName>
    </submittedName>
</protein>
<sequence length="301" mass="33232">MMCHCVSEPPVFDLPPPPDPSLIWHLISDETLDEAVDEQCGTSNQFVSISDIRDTISSMSDDVVVNDDDELIVNVLIGVAVVSILLLVAICATVARRVRQRHRDRATSSSSKKLSSDSMLVSREHLWTYNSMKPRQMVYTNDSTAGSRVFQHTPTTLRSYVGMAPPPPPPMRHSESTTLRLNPHENSAYHTISMVPPPPSDHYEEIGYLTTTTKRMASVRRPPPSCRPPQPPTTTTQSPASLSDASYDREISRIANESPRQWDDGSGRESGYGTAPPSHQWKSPTGGSASPYVTPQTMTYV</sequence>
<keyword evidence="2" id="KW-1133">Transmembrane helix</keyword>
<evidence type="ECO:0000313" key="4">
    <source>
        <dbReference type="Proteomes" id="UP000494206"/>
    </source>
</evidence>
<evidence type="ECO:0000313" key="3">
    <source>
        <dbReference type="EMBL" id="CAB3398845.1"/>
    </source>
</evidence>